<sequence>MDKLLGRDEVKELMELIGLNMACWGNLPLIQHKVRLASKKYHPDKGGDPQKMQRLNVLKDKLEATLRDQRSGSPMWHYSSDEVRPPPPYGSPAWDKWWQDFNKGWDEDLYCTEELSSSDEEEPASSASVNPKEGCSQDSKYSATPPKQKKPNPAPQDFLECLSEFLSHATLGNKCYTCFLCYTTYEKSMLLYEKLGVEFNALFIGAYNCVDGSGALVFFISGSRHRVSAILNACKKHCTVSFIMVKAVLKNAECYKALQDSKFAVLRESKEGGLHSYDFQEASKKDDCDWNFVADFAADMELTDVLLIMGYYMEFATEPSLCPKCLKSVKAHQHHEKHWANAKLFKTAKNQKGIAQQAADRVLAARRVLMMESTRQDLMVMSFKKQFKVLAEQFGGGVEITQLIGAVAWLDCLLPQFTIKIKEMLSYLVENTPKRRNLLFKGPINSGKTTLAAAILDLLGGVALNVNCSSDKINFELGCAIDKYMVVIEDVKGTPLPNTDLPSGVGMANLDNMRDYLDGCVPVNLERKHINKTSQLFPPCIITCNEYAIPTTVKARVAKGYYFLHKPGLKKSLDANPILMKKRLLQKGCTLLAALIWWEPVSDFVEEIQEEVVNWKQTFEQWVSYGMFQTMKENILSGKDPFEGVLINDPTEENTRETQESTESGIGSMNN</sequence>
<dbReference type="GO" id="GO:0008270">
    <property type="term" value="F:zinc ion binding"/>
    <property type="evidence" value="ECO:0007669"/>
    <property type="project" value="UniProtKB-KW"/>
</dbReference>
<protein>
    <recommendedName>
        <fullName evidence="16">DNA 3'-5' helicase</fullName>
        <ecNumber evidence="16">5.6.2.4</ecNumber>
    </recommendedName>
</protein>
<keyword evidence="8 19" id="KW-0863">Zinc-finger</keyword>
<keyword evidence="2" id="KW-0244">Early protein</keyword>
<dbReference type="Gene3D" id="1.20.1050.70">
    <property type="entry name" value="Large T antigen, SV40, domain 3"/>
    <property type="match status" value="1"/>
</dbReference>
<dbReference type="GO" id="GO:0003688">
    <property type="term" value="F:DNA replication origin binding"/>
    <property type="evidence" value="ECO:0007669"/>
    <property type="project" value="InterPro"/>
</dbReference>
<evidence type="ECO:0000256" key="6">
    <source>
        <dbReference type="ARBA" id="ARBA00022723"/>
    </source>
</evidence>
<evidence type="ECO:0000256" key="3">
    <source>
        <dbReference type="ARBA" id="ARBA00022553"/>
    </source>
</evidence>
<evidence type="ECO:0000259" key="21">
    <source>
        <dbReference type="PROSITE" id="PS51206"/>
    </source>
</evidence>
<keyword evidence="12" id="KW-0067">ATP-binding</keyword>
<evidence type="ECO:0000256" key="9">
    <source>
        <dbReference type="ARBA" id="ARBA00022801"/>
    </source>
</evidence>
<dbReference type="Gene3D" id="1.10.287.110">
    <property type="entry name" value="DnaJ domain"/>
    <property type="match status" value="1"/>
</dbReference>
<dbReference type="InterPro" id="IPR037102">
    <property type="entry name" value="Znf_lg_T-Ag_D1_dom_sf"/>
</dbReference>
<organism evidence="24 25">
    <name type="scientific">Human polyomavirus 7</name>
    <dbReference type="NCBI Taxonomy" id="746831"/>
    <lineage>
        <taxon>Viruses</taxon>
        <taxon>Monodnaviria</taxon>
        <taxon>Shotokuvirae</taxon>
        <taxon>Cossaviricota</taxon>
        <taxon>Papovaviricetes</taxon>
        <taxon>Sepolyvirales</taxon>
        <taxon>Polyomaviridae</taxon>
        <taxon>Deltapolyomavirus</taxon>
        <taxon>Deltapolyomavirus septihominis</taxon>
    </lineage>
</organism>
<reference evidence="24 25" key="1">
    <citation type="journal article" date="2015" name="J. Infect. Dis.">
        <title>Human polyomavirus 7-associated pruritic rash and viremia in transplant recipients.</title>
        <authorList>
            <person name="Ho J."/>
            <person name="Jedrych J.J."/>
            <person name="Feng H."/>
            <person name="Natalie A.A."/>
            <person name="Grandinetti L."/>
            <person name="Mirvish E."/>
            <person name="Crespo M.M."/>
            <person name="Yadav D."/>
            <person name="Fasanella K.E."/>
            <person name="Proksell S."/>
            <person name="Kuan S.F."/>
            <person name="Pastrana D.V."/>
            <person name="Buck C.B."/>
            <person name="Shuda Y."/>
            <person name="Moore P.S."/>
            <person name="Chang Y."/>
        </authorList>
    </citation>
    <scope>NUCLEOTIDE SEQUENCE [LARGE SCALE GENOMIC DNA]</scope>
    <source>
        <strain evidence="24">PITT1</strain>
    </source>
</reference>
<dbReference type="InterPro" id="IPR003133">
    <property type="entry name" value="T_Ag_DNA-bd"/>
</dbReference>
<evidence type="ECO:0000256" key="14">
    <source>
        <dbReference type="ARBA" id="ARBA00023235"/>
    </source>
</evidence>
<evidence type="ECO:0000256" key="11">
    <source>
        <dbReference type="ARBA" id="ARBA00022833"/>
    </source>
</evidence>
<dbReference type="PROSITE" id="PS51341">
    <property type="entry name" value="ZF_LTAG_D1"/>
    <property type="match status" value="1"/>
</dbReference>
<dbReference type="Pfam" id="PF02217">
    <property type="entry name" value="T_Ag_DNA_bind"/>
    <property type="match status" value="1"/>
</dbReference>
<comment type="subcellular location">
    <subcellularLocation>
        <location evidence="1">Host nucleus</location>
    </subcellularLocation>
</comment>
<dbReference type="SUPFAM" id="SSF55464">
    <property type="entry name" value="Origin of replication-binding domain, RBD-like"/>
    <property type="match status" value="1"/>
</dbReference>
<evidence type="ECO:0000256" key="16">
    <source>
        <dbReference type="ARBA" id="ARBA00034808"/>
    </source>
</evidence>
<dbReference type="GO" id="GO:0005524">
    <property type="term" value="F:ATP binding"/>
    <property type="evidence" value="ECO:0007669"/>
    <property type="project" value="UniProtKB-KW"/>
</dbReference>
<dbReference type="Pfam" id="PF06431">
    <property type="entry name" value="Polyoma_lg_T_C"/>
    <property type="match status" value="1"/>
</dbReference>
<dbReference type="SUPFAM" id="SSF52540">
    <property type="entry name" value="P-loop containing nucleoside triphosphate hydrolases"/>
    <property type="match status" value="1"/>
</dbReference>
<evidence type="ECO:0000313" key="24">
    <source>
        <dbReference type="EMBL" id="AIP98374.1"/>
    </source>
</evidence>
<feature type="region of interest" description="Disordered" evidence="20">
    <location>
        <begin position="647"/>
        <end position="671"/>
    </location>
</feature>
<dbReference type="EC" id="5.6.2.4" evidence="16"/>
<dbReference type="SUPFAM" id="SSF46565">
    <property type="entry name" value="Chaperone J-domain"/>
    <property type="match status" value="1"/>
</dbReference>
<keyword evidence="6" id="KW-0479">Metal-binding</keyword>
<feature type="compositionally biased region" description="Polar residues" evidence="20">
    <location>
        <begin position="661"/>
        <end position="671"/>
    </location>
</feature>
<comment type="catalytic activity">
    <reaction evidence="15">
        <text>Couples ATP hydrolysis with the unwinding of duplex DNA by translocating in the 3'-5' direction.</text>
        <dbReference type="EC" id="5.6.2.4"/>
    </reaction>
</comment>
<dbReference type="Proteomes" id="UP000165822">
    <property type="component" value="Genome"/>
</dbReference>
<dbReference type="InterPro" id="IPR016392">
    <property type="entry name" value="Lg_T_Ag_polyomavir"/>
</dbReference>
<dbReference type="InterPro" id="IPR017910">
    <property type="entry name" value="Znf_lg_T-Ag_D1-typ"/>
</dbReference>
<evidence type="ECO:0000256" key="5">
    <source>
        <dbReference type="ARBA" id="ARBA00022705"/>
    </source>
</evidence>
<evidence type="ECO:0000259" key="22">
    <source>
        <dbReference type="PROSITE" id="PS51287"/>
    </source>
</evidence>
<evidence type="ECO:0000256" key="18">
    <source>
        <dbReference type="PROSITE-ProRule" id="PRU00620"/>
    </source>
</evidence>
<evidence type="ECO:0000259" key="23">
    <source>
        <dbReference type="PROSITE" id="PS51341"/>
    </source>
</evidence>
<feature type="DNA-binding region" description="T-ag OBD" evidence="18">
    <location>
        <begin position="159"/>
        <end position="276"/>
    </location>
</feature>
<keyword evidence="5" id="KW-0235">DNA replication</keyword>
<dbReference type="GO" id="GO:0006260">
    <property type="term" value="P:DNA replication"/>
    <property type="evidence" value="ECO:0007669"/>
    <property type="project" value="UniProtKB-KW"/>
</dbReference>
<proteinExistence type="predicted"/>
<comment type="catalytic activity">
    <reaction evidence="17">
        <text>ATP + H2O = ADP + phosphate + H(+)</text>
        <dbReference type="Rhea" id="RHEA:13065"/>
        <dbReference type="ChEBI" id="CHEBI:15377"/>
        <dbReference type="ChEBI" id="CHEBI:15378"/>
        <dbReference type="ChEBI" id="CHEBI:30616"/>
        <dbReference type="ChEBI" id="CHEBI:43474"/>
        <dbReference type="ChEBI" id="CHEBI:456216"/>
        <dbReference type="EC" id="5.6.2.4"/>
    </reaction>
</comment>
<dbReference type="Gene3D" id="3.40.1310.20">
    <property type="match status" value="1"/>
</dbReference>
<dbReference type="PROSITE" id="PS51287">
    <property type="entry name" value="T_AG_OBD"/>
    <property type="match status" value="1"/>
</dbReference>
<evidence type="ECO:0000256" key="20">
    <source>
        <dbReference type="SAM" id="MobiDB-lite"/>
    </source>
</evidence>
<keyword evidence="10" id="KW-0347">Helicase</keyword>
<feature type="region of interest" description="Disordered" evidence="20">
    <location>
        <begin position="116"/>
        <end position="152"/>
    </location>
</feature>
<dbReference type="GO" id="GO:0042025">
    <property type="term" value="C:host cell nucleus"/>
    <property type="evidence" value="ECO:0007669"/>
    <property type="project" value="UniProtKB-SubCell"/>
</dbReference>
<evidence type="ECO:0000256" key="10">
    <source>
        <dbReference type="ARBA" id="ARBA00022806"/>
    </source>
</evidence>
<dbReference type="Gene3D" id="1.10.10.510">
    <property type="entry name" value="Zinc finger, large T-antigen D1 domain"/>
    <property type="match status" value="1"/>
</dbReference>
<keyword evidence="3" id="KW-0597">Phosphoprotein</keyword>
<dbReference type="InterPro" id="IPR027417">
    <property type="entry name" value="P-loop_NTPase"/>
</dbReference>
<dbReference type="PIRSF" id="PIRSF003368">
    <property type="entry name" value="Large_T_antigen_polyomaV"/>
    <property type="match status" value="1"/>
</dbReference>
<evidence type="ECO:0000256" key="7">
    <source>
        <dbReference type="ARBA" id="ARBA00022741"/>
    </source>
</evidence>
<evidence type="ECO:0000256" key="1">
    <source>
        <dbReference type="ARBA" id="ARBA00004147"/>
    </source>
</evidence>
<dbReference type="InterPro" id="IPR036869">
    <property type="entry name" value="J_dom_sf"/>
</dbReference>
<evidence type="ECO:0000256" key="17">
    <source>
        <dbReference type="ARBA" id="ARBA00048988"/>
    </source>
</evidence>
<dbReference type="InterPro" id="IPR010932">
    <property type="entry name" value="Lg_T_Ag_Polyomavir_C"/>
</dbReference>
<dbReference type="Gene3D" id="3.40.50.300">
    <property type="entry name" value="P-loop containing nucleotide triphosphate hydrolases"/>
    <property type="match status" value="1"/>
</dbReference>
<accession>A0A089GI72</accession>
<dbReference type="GO" id="GO:0043138">
    <property type="term" value="F:3'-5' DNA helicase activity"/>
    <property type="evidence" value="ECO:0007669"/>
    <property type="project" value="UniProtKB-EC"/>
</dbReference>
<keyword evidence="13 18" id="KW-0238">DNA-binding</keyword>
<keyword evidence="9" id="KW-0378">Hydrolase</keyword>
<keyword evidence="7" id="KW-0547">Nucleotide-binding</keyword>
<dbReference type="EMBL" id="KJ733012">
    <property type="protein sequence ID" value="AIP98374.1"/>
    <property type="molecule type" value="Genomic_DNA"/>
</dbReference>
<evidence type="ECO:0000313" key="25">
    <source>
        <dbReference type="Proteomes" id="UP000165822"/>
    </source>
</evidence>
<evidence type="ECO:0000256" key="13">
    <source>
        <dbReference type="ARBA" id="ARBA00023125"/>
    </source>
</evidence>
<dbReference type="PROSITE" id="PS51206">
    <property type="entry name" value="SF3_HELICASE_1"/>
    <property type="match status" value="1"/>
</dbReference>
<evidence type="ECO:0000256" key="19">
    <source>
        <dbReference type="PROSITE-ProRule" id="PRU00671"/>
    </source>
</evidence>
<evidence type="ECO:0000256" key="12">
    <source>
        <dbReference type="ARBA" id="ARBA00022840"/>
    </source>
</evidence>
<evidence type="ECO:0000256" key="2">
    <source>
        <dbReference type="ARBA" id="ARBA00022518"/>
    </source>
</evidence>
<dbReference type="GO" id="GO:0016787">
    <property type="term" value="F:hydrolase activity"/>
    <property type="evidence" value="ECO:0007669"/>
    <property type="project" value="UniProtKB-KW"/>
</dbReference>
<dbReference type="InterPro" id="IPR014015">
    <property type="entry name" value="Helicase_SF3_DNA-vir"/>
</dbReference>
<evidence type="ECO:0000256" key="4">
    <source>
        <dbReference type="ARBA" id="ARBA00022562"/>
    </source>
</evidence>
<evidence type="ECO:0000256" key="8">
    <source>
        <dbReference type="ARBA" id="ARBA00022771"/>
    </source>
</evidence>
<feature type="domain" description="T-ag D1-type" evidence="23">
    <location>
        <begin position="285"/>
        <end position="375"/>
    </location>
</feature>
<keyword evidence="4" id="KW-1048">Host nucleus</keyword>
<keyword evidence="11" id="KW-0862">Zinc</keyword>
<name>A0A089GI72_9POLY</name>
<evidence type="ECO:0000256" key="15">
    <source>
        <dbReference type="ARBA" id="ARBA00034617"/>
    </source>
</evidence>
<feature type="domain" description="SF3 helicase" evidence="21">
    <location>
        <begin position="416"/>
        <end position="576"/>
    </location>
</feature>
<feature type="domain" description="T-ag OBD" evidence="22">
    <location>
        <begin position="159"/>
        <end position="276"/>
    </location>
</feature>
<keyword evidence="14" id="KW-0413">Isomerase</keyword>